<keyword evidence="3" id="KW-1185">Reference proteome</keyword>
<organism evidence="2 3">
    <name type="scientific">Apodospora peruviana</name>
    <dbReference type="NCBI Taxonomy" id="516989"/>
    <lineage>
        <taxon>Eukaryota</taxon>
        <taxon>Fungi</taxon>
        <taxon>Dikarya</taxon>
        <taxon>Ascomycota</taxon>
        <taxon>Pezizomycotina</taxon>
        <taxon>Sordariomycetes</taxon>
        <taxon>Sordariomycetidae</taxon>
        <taxon>Sordariales</taxon>
        <taxon>Lasiosphaeriaceae</taxon>
        <taxon>Apodospora</taxon>
    </lineage>
</organism>
<accession>A0AAE0I465</accession>
<feature type="transmembrane region" description="Helical" evidence="1">
    <location>
        <begin position="73"/>
        <end position="92"/>
    </location>
</feature>
<dbReference type="Proteomes" id="UP001283341">
    <property type="component" value="Unassembled WGS sequence"/>
</dbReference>
<dbReference type="PANTHER" id="PTHR35043">
    <property type="entry name" value="TRANSCRIPTION FACTOR DOMAIN-CONTAINING PROTEIN"/>
    <property type="match status" value="1"/>
</dbReference>
<feature type="transmembrane region" description="Helical" evidence="1">
    <location>
        <begin position="378"/>
        <end position="396"/>
    </location>
</feature>
<dbReference type="PANTHER" id="PTHR35043:SF8">
    <property type="entry name" value="DUF4220 DOMAIN-CONTAINING PROTEIN"/>
    <property type="match status" value="1"/>
</dbReference>
<evidence type="ECO:0000313" key="3">
    <source>
        <dbReference type="Proteomes" id="UP001283341"/>
    </source>
</evidence>
<dbReference type="AlphaFoldDB" id="A0AAE0I465"/>
<protein>
    <submittedName>
        <fullName evidence="2">Uncharacterized protein</fullName>
    </submittedName>
</protein>
<name>A0AAE0I465_9PEZI</name>
<feature type="transmembrane region" description="Helical" evidence="1">
    <location>
        <begin position="336"/>
        <end position="357"/>
    </location>
</feature>
<feature type="transmembrane region" description="Helical" evidence="1">
    <location>
        <begin position="36"/>
        <end position="52"/>
    </location>
</feature>
<sequence>MPPVWSFNVANSPSNSSPPDRLGWVSSPNQRGTMDIIWPCVSTAALCLWSMAHLNVPSPSDTATTILVRKFRWLLLGILAPELVMMFAFAQMTSAHQSVEDMKALGYKHWTAAHGFYADSGGFRLHIAGYGKPFPITAKQLAYLVEHNLLDMPSITEHEINDRSKADGTAKALTFIQSGWFMTKLIGRVVQGLAVTPLELATSGLLLCSLTTLWFWWRKPLDTQTPTAVHAKQDIVTILLNAGDAAKVPFRDTPLDFVEPIVYWSSKFNPALLRFILRWGLQERPLERIPNDRDYHPRNFKQNLYLAFPVACFSSIHLLGWNLALPTSTECTLWRVSVLIMEVSLSIHGVSEVVGFWRSGYKVGSMELWGEYKKRRSWSWIFIGLGLVNFLSRIFLLTEAVISLRALPEAAFLEVSWCQFLPRL</sequence>
<evidence type="ECO:0000313" key="2">
    <source>
        <dbReference type="EMBL" id="KAK3318090.1"/>
    </source>
</evidence>
<feature type="transmembrane region" description="Helical" evidence="1">
    <location>
        <begin position="200"/>
        <end position="217"/>
    </location>
</feature>
<gene>
    <name evidence="2" type="ORF">B0H66DRAFT_582013</name>
</gene>
<keyword evidence="1" id="KW-0812">Transmembrane</keyword>
<reference evidence="2" key="1">
    <citation type="journal article" date="2023" name="Mol. Phylogenet. Evol.">
        <title>Genome-scale phylogeny and comparative genomics of the fungal order Sordariales.</title>
        <authorList>
            <person name="Hensen N."/>
            <person name="Bonometti L."/>
            <person name="Westerberg I."/>
            <person name="Brannstrom I.O."/>
            <person name="Guillou S."/>
            <person name="Cros-Aarteil S."/>
            <person name="Calhoun S."/>
            <person name="Haridas S."/>
            <person name="Kuo A."/>
            <person name="Mondo S."/>
            <person name="Pangilinan J."/>
            <person name="Riley R."/>
            <person name="LaButti K."/>
            <person name="Andreopoulos B."/>
            <person name="Lipzen A."/>
            <person name="Chen C."/>
            <person name="Yan M."/>
            <person name="Daum C."/>
            <person name="Ng V."/>
            <person name="Clum A."/>
            <person name="Steindorff A."/>
            <person name="Ohm R.A."/>
            <person name="Martin F."/>
            <person name="Silar P."/>
            <person name="Natvig D.O."/>
            <person name="Lalanne C."/>
            <person name="Gautier V."/>
            <person name="Ament-Velasquez S.L."/>
            <person name="Kruys A."/>
            <person name="Hutchinson M.I."/>
            <person name="Powell A.J."/>
            <person name="Barry K."/>
            <person name="Miller A.N."/>
            <person name="Grigoriev I.V."/>
            <person name="Debuchy R."/>
            <person name="Gladieux P."/>
            <person name="Hiltunen Thoren M."/>
            <person name="Johannesson H."/>
        </authorList>
    </citation>
    <scope>NUCLEOTIDE SEQUENCE</scope>
    <source>
        <strain evidence="2">CBS 118394</strain>
    </source>
</reference>
<keyword evidence="1" id="KW-0472">Membrane</keyword>
<feature type="transmembrane region" description="Helical" evidence="1">
    <location>
        <begin position="303"/>
        <end position="324"/>
    </location>
</feature>
<proteinExistence type="predicted"/>
<evidence type="ECO:0000256" key="1">
    <source>
        <dbReference type="SAM" id="Phobius"/>
    </source>
</evidence>
<comment type="caution">
    <text evidence="2">The sequence shown here is derived from an EMBL/GenBank/DDBJ whole genome shotgun (WGS) entry which is preliminary data.</text>
</comment>
<keyword evidence="1" id="KW-1133">Transmembrane helix</keyword>
<reference evidence="2" key="2">
    <citation type="submission" date="2023-06" db="EMBL/GenBank/DDBJ databases">
        <authorList>
            <consortium name="Lawrence Berkeley National Laboratory"/>
            <person name="Haridas S."/>
            <person name="Hensen N."/>
            <person name="Bonometti L."/>
            <person name="Westerberg I."/>
            <person name="Brannstrom I.O."/>
            <person name="Guillou S."/>
            <person name="Cros-Aarteil S."/>
            <person name="Calhoun S."/>
            <person name="Kuo A."/>
            <person name="Mondo S."/>
            <person name="Pangilinan J."/>
            <person name="Riley R."/>
            <person name="Labutti K."/>
            <person name="Andreopoulos B."/>
            <person name="Lipzen A."/>
            <person name="Chen C."/>
            <person name="Yanf M."/>
            <person name="Daum C."/>
            <person name="Ng V."/>
            <person name="Clum A."/>
            <person name="Steindorff A."/>
            <person name="Ohm R."/>
            <person name="Martin F."/>
            <person name="Silar P."/>
            <person name="Natvig D."/>
            <person name="Lalanne C."/>
            <person name="Gautier V."/>
            <person name="Ament-Velasquez S.L."/>
            <person name="Kruys A."/>
            <person name="Hutchinson M.I."/>
            <person name="Powell A.J."/>
            <person name="Barry K."/>
            <person name="Miller A.N."/>
            <person name="Grigoriev I.V."/>
            <person name="Debuchy R."/>
            <person name="Gladieux P."/>
            <person name="Thoren M.H."/>
            <person name="Johannesson H."/>
        </authorList>
    </citation>
    <scope>NUCLEOTIDE SEQUENCE</scope>
    <source>
        <strain evidence="2">CBS 118394</strain>
    </source>
</reference>
<dbReference type="EMBL" id="JAUEDM010000004">
    <property type="protein sequence ID" value="KAK3318090.1"/>
    <property type="molecule type" value="Genomic_DNA"/>
</dbReference>